<keyword evidence="2" id="KW-1185">Reference proteome</keyword>
<evidence type="ECO:0000313" key="2">
    <source>
        <dbReference type="Proteomes" id="UP001231109"/>
    </source>
</evidence>
<evidence type="ECO:0008006" key="3">
    <source>
        <dbReference type="Google" id="ProtNLM"/>
    </source>
</evidence>
<dbReference type="EMBL" id="JAPJDZ010000088">
    <property type="protein sequence ID" value="MDP5138039.1"/>
    <property type="molecule type" value="Genomic_DNA"/>
</dbReference>
<dbReference type="RefSeq" id="WP_305977222.1">
    <property type="nucleotide sequence ID" value="NZ_JAPJDZ010000088.1"/>
</dbReference>
<dbReference type="Proteomes" id="UP001231109">
    <property type="component" value="Unassembled WGS sequence"/>
</dbReference>
<sequence>MLGYYPRPEFGWLIKASGQVLAQPGRHSQEQIEVATKVATILAQENLPDVIKREVDRIRAGGALPRHDLPRRSYIADTYSSKVKDDNNANSVTSLTAAHATSTTRDQTEITDVKTLYLAFVQQILEFTKSDGVKNVSSLIALMTDEYKQQFAESEDDFIDRFQFYGWGYTRECQVERFEHDGPNKVTVVRENLINGWPHVEFKRVGKGWKISDIKNN</sequence>
<comment type="caution">
    <text evidence="1">The sequence shown here is derived from an EMBL/GenBank/DDBJ whole genome shotgun (WGS) entry which is preliminary data.</text>
</comment>
<accession>A0ABT9I3S9</accession>
<name>A0ABT9I3S9_9GAMM</name>
<gene>
    <name evidence="1" type="ORF">ORJ04_18985</name>
</gene>
<organism evidence="1 2">
    <name type="scientific">Rheinheimera baltica</name>
    <dbReference type="NCBI Taxonomy" id="67576"/>
    <lineage>
        <taxon>Bacteria</taxon>
        <taxon>Pseudomonadati</taxon>
        <taxon>Pseudomonadota</taxon>
        <taxon>Gammaproteobacteria</taxon>
        <taxon>Chromatiales</taxon>
        <taxon>Chromatiaceae</taxon>
        <taxon>Rheinheimera</taxon>
    </lineage>
</organism>
<evidence type="ECO:0000313" key="1">
    <source>
        <dbReference type="EMBL" id="MDP5138039.1"/>
    </source>
</evidence>
<proteinExistence type="predicted"/>
<reference evidence="1 2" key="1">
    <citation type="submission" date="2022-11" db="EMBL/GenBank/DDBJ databases">
        <title>Viruses from the air-sea interface of a natural surface slick.</title>
        <authorList>
            <person name="Rahlff J."/>
            <person name="Holmfeldt K."/>
        </authorList>
    </citation>
    <scope>NUCLEOTIDE SEQUENCE [LARGE SCALE GENOMIC DNA]</scope>
    <source>
        <strain evidence="1 2">SMS4</strain>
    </source>
</reference>
<protein>
    <recommendedName>
        <fullName evidence="3">Lipoprotein</fullName>
    </recommendedName>
</protein>